<comment type="caution">
    <text evidence="1">The sequence shown here is derived from an EMBL/GenBank/DDBJ whole genome shotgun (WGS) entry which is preliminary data.</text>
</comment>
<sequence length="120" mass="13994">MEEHTNAQQVRLAIEQRLSRYRVLFFDCMTPSLKKELRLAIQLHYEVLQLQQPKVGDLHRVVKRLTDLDDLDEQLMEHWARVHANLVSRASLLVNMTLFQVFTAAKLLEDYTGKAYSASP</sequence>
<reference evidence="1" key="1">
    <citation type="submission" date="2017-09" db="EMBL/GenBank/DDBJ databases">
        <title>Polyketide synthases of a Diaporthe helianthi virulent isolate.</title>
        <authorList>
            <person name="Baroncelli R."/>
        </authorList>
    </citation>
    <scope>NUCLEOTIDE SEQUENCE [LARGE SCALE GENOMIC DNA]</scope>
    <source>
        <strain evidence="1">7/96</strain>
    </source>
</reference>
<dbReference type="InParanoid" id="A0A2P5IFC0"/>
<protein>
    <submittedName>
        <fullName evidence="1">Uncharacterized protein</fullName>
    </submittedName>
</protein>
<dbReference type="AlphaFoldDB" id="A0A2P5IFC0"/>
<proteinExistence type="predicted"/>
<dbReference type="OrthoDB" id="5241927at2759"/>
<accession>A0A2P5IFC0</accession>
<gene>
    <name evidence="1" type="ORF">DHEL01_v200398</name>
</gene>
<evidence type="ECO:0000313" key="1">
    <source>
        <dbReference type="EMBL" id="POS81187.1"/>
    </source>
</evidence>
<evidence type="ECO:0000313" key="2">
    <source>
        <dbReference type="Proteomes" id="UP000094444"/>
    </source>
</evidence>
<keyword evidence="2" id="KW-1185">Reference proteome</keyword>
<dbReference type="Proteomes" id="UP000094444">
    <property type="component" value="Unassembled WGS sequence"/>
</dbReference>
<name>A0A2P5IFC0_DIAHE</name>
<organism evidence="1 2">
    <name type="scientific">Diaporthe helianthi</name>
    <dbReference type="NCBI Taxonomy" id="158607"/>
    <lineage>
        <taxon>Eukaryota</taxon>
        <taxon>Fungi</taxon>
        <taxon>Dikarya</taxon>
        <taxon>Ascomycota</taxon>
        <taxon>Pezizomycotina</taxon>
        <taxon>Sordariomycetes</taxon>
        <taxon>Sordariomycetidae</taxon>
        <taxon>Diaporthales</taxon>
        <taxon>Diaporthaceae</taxon>
        <taxon>Diaporthe</taxon>
    </lineage>
</organism>
<dbReference type="EMBL" id="MAVT02000016">
    <property type="protein sequence ID" value="POS81187.1"/>
    <property type="molecule type" value="Genomic_DNA"/>
</dbReference>